<evidence type="ECO:0000313" key="2">
    <source>
        <dbReference type="Proteomes" id="UP000244911"/>
    </source>
</evidence>
<dbReference type="AlphaFoldDB" id="A0A2R8AJ04"/>
<organism evidence="1 2">
    <name type="scientific">Aliiroseovarius pelagivivens</name>
    <dbReference type="NCBI Taxonomy" id="1639690"/>
    <lineage>
        <taxon>Bacteria</taxon>
        <taxon>Pseudomonadati</taxon>
        <taxon>Pseudomonadota</taxon>
        <taxon>Alphaproteobacteria</taxon>
        <taxon>Rhodobacterales</taxon>
        <taxon>Paracoccaceae</taxon>
        <taxon>Aliiroseovarius</taxon>
    </lineage>
</organism>
<accession>A0A2R8AJ04</accession>
<dbReference type="OrthoDB" id="9892504at2"/>
<proteinExistence type="predicted"/>
<gene>
    <name evidence="1" type="ORF">ALP8811_01022</name>
</gene>
<dbReference type="Proteomes" id="UP000244911">
    <property type="component" value="Unassembled WGS sequence"/>
</dbReference>
<keyword evidence="2" id="KW-1185">Reference proteome</keyword>
<reference evidence="1 2" key="1">
    <citation type="submission" date="2018-03" db="EMBL/GenBank/DDBJ databases">
        <authorList>
            <person name="Keele B.F."/>
        </authorList>
    </citation>
    <scope>NUCLEOTIDE SEQUENCE [LARGE SCALE GENOMIC DNA]</scope>
    <source>
        <strain evidence="1 2">CECT 8811</strain>
    </source>
</reference>
<protein>
    <submittedName>
        <fullName evidence="1">Uncharacterized protein</fullName>
    </submittedName>
</protein>
<name>A0A2R8AJ04_9RHOB</name>
<dbReference type="RefSeq" id="WP_108856072.1">
    <property type="nucleotide sequence ID" value="NZ_OMOI01000001.1"/>
</dbReference>
<dbReference type="EMBL" id="OMOI01000001">
    <property type="protein sequence ID" value="SPF76025.1"/>
    <property type="molecule type" value="Genomic_DNA"/>
</dbReference>
<evidence type="ECO:0000313" key="1">
    <source>
        <dbReference type="EMBL" id="SPF76025.1"/>
    </source>
</evidence>
<sequence length="76" mass="8834">MPEYFFGKMMGDFMYDVVKERPLALESEWQVAEPTKRDFAKQADVSVRLGRKLALKNLEKRKKTGKAVDRPAFLLL</sequence>